<evidence type="ECO:0000313" key="16">
    <source>
        <dbReference type="EMBL" id="QHU23487.1"/>
    </source>
</evidence>
<dbReference type="Gene3D" id="3.30.230.10">
    <property type="match status" value="1"/>
</dbReference>
<dbReference type="InterPro" id="IPR013760">
    <property type="entry name" value="Topo_IIA-like_dom_sf"/>
</dbReference>
<feature type="domain" description="Toprim" evidence="14">
    <location>
        <begin position="427"/>
        <end position="541"/>
    </location>
</feature>
<dbReference type="Gene3D" id="3.90.199.10">
    <property type="entry name" value="Topoisomerase II, domain 5"/>
    <property type="match status" value="1"/>
</dbReference>
<dbReference type="InterPro" id="IPR013506">
    <property type="entry name" value="Topo_IIA_bsu_dom2"/>
</dbReference>
<dbReference type="Pfam" id="PF16898">
    <property type="entry name" value="TOPRIM_C"/>
    <property type="match status" value="1"/>
</dbReference>
<evidence type="ECO:0000256" key="13">
    <source>
        <dbReference type="SAM" id="Coils"/>
    </source>
</evidence>
<dbReference type="SMART" id="SM00434">
    <property type="entry name" value="TOP4c"/>
    <property type="match status" value="1"/>
</dbReference>
<keyword evidence="7" id="KW-0547">Nucleotide-binding</keyword>
<sequence>MDKKKKTPVDEYDEKDLRTHIYDTPDTYAGSDEPTPDKLAVLRDNGIEIADIEYIPVIFKMLDEILVNSRDQRERLKDTKGAVQVSEIRVSIDEKTGILSVYNDGDGIKIAKHSSGVYNPQLIFGHLLTSSNYKKGQKRTVGGKNGYGAKIVNIFSEWFDVETGDRVTKQKYSQHFYNNMKEKDDPVIQKYSGKPYTKITWKTDFDRFNIDRFSDDMVSFMKRRVYDIAGVTDSKVSVYYNDELIHIKSFEDYMNLYSSETEKVFEKLSERWELGVSVSKDKFEQVSFVNGIATPKGGVHVDTVTKLLSSGVVKYIKKTKKKDIPEKYVKNYLTVYLNCVIENPSFDSQTKERMTTPKSKFGSLPQISDKFIKKICESGLSERVLQYTEFKENKEAKKTNGTKKNKLRDIPKLDDANWAGTRKSHLCTLILTEGDSAKSMAIAGLSVVGRDKYGVFPLKGKVLNVRDATIKQITNNSEITNIKKIVGLESGKKYKDIKQLRYGKIMIMTDQDHDGSHIKGLILNLIHSEWPELLKMNYINCMVTPIIKAMHANKVKQFYTLTDYNQWKEKKENHKWKIKYYKGLGTSTATEAKEYFKKLKINQYVTEGETDESMELAFRKTESDRRKVWLKKYKEEEILDYNQENTKVEDFVNKELIHFSNADNLRSIGSCIDGMKVSQRKILFSCFKRKLYSEIRVAQLSGYVSEQAAYHHGEMSLQGAIIGMAQNFVGSNNINLLQPNGQFGTRIMGGNDSASARYIHTQLNPLVDYLFPSEDFPLLDYLDDDGLFVEPKWYCPIIPMVLVNGMIGIGTGFSTTIPQFNPIECCNNIRRKLDGLPYLSMMPFYKGFKGRISKEVEKGIQKFVTKGKYTIDDDKVIITELPIGKWTHDFKEYIEELIQKEDSWVLDYENHSTDEKVKFVIKVSDEKLFDNQYKKGDVFENLFKLRSNKSVSNLHLYNKDGTIRKYDTIYQIIDEHYYTRYEMYVQRKEYQLNNLSEEIKLMEAKMRFIQDVIDEKIVVYKQSKASIIDKLKELEYPLYEGEEIIDYEENIEVKNQYNYLLNLSIYNFTSEKVEELEGSIAERKKKHELLEKMEIKNIWKNELDLFEEKYKEWLKK</sequence>
<dbReference type="InterPro" id="IPR002205">
    <property type="entry name" value="Topo_IIA_dom_A"/>
</dbReference>
<dbReference type="InterPro" id="IPR036890">
    <property type="entry name" value="HATPase_C_sf"/>
</dbReference>
<dbReference type="InterPro" id="IPR006171">
    <property type="entry name" value="TOPRIM_dom"/>
</dbReference>
<keyword evidence="9" id="KW-0460">Magnesium</keyword>
<dbReference type="InterPro" id="IPR001154">
    <property type="entry name" value="TopoII_euk"/>
</dbReference>
<feature type="coiled-coil region" evidence="13">
    <location>
        <begin position="1073"/>
        <end position="1116"/>
    </location>
</feature>
<comment type="catalytic activity">
    <reaction evidence="1">
        <text>ATP-dependent breakage, passage and rejoining of double-stranded DNA.</text>
        <dbReference type="EC" id="5.6.2.2"/>
    </reaction>
</comment>
<comment type="cofactor">
    <cofactor evidence="2">
        <name>Ca(2+)</name>
        <dbReference type="ChEBI" id="CHEBI:29108"/>
    </cofactor>
</comment>
<feature type="coiled-coil region" evidence="13">
    <location>
        <begin position="985"/>
        <end position="1012"/>
    </location>
</feature>
<dbReference type="PANTHER" id="PTHR10169:SF38">
    <property type="entry name" value="DNA TOPOISOMERASE 2"/>
    <property type="match status" value="1"/>
</dbReference>
<dbReference type="PRINTS" id="PR00418">
    <property type="entry name" value="TPI2FAMILY"/>
</dbReference>
<keyword evidence="12" id="KW-0413">Isomerase</keyword>
<dbReference type="GO" id="GO:0003677">
    <property type="term" value="F:DNA binding"/>
    <property type="evidence" value="ECO:0007669"/>
    <property type="project" value="UniProtKB-KW"/>
</dbReference>
<dbReference type="SUPFAM" id="SSF55874">
    <property type="entry name" value="ATPase domain of HSP90 chaperone/DNA topoisomerase II/histidine kinase"/>
    <property type="match status" value="1"/>
</dbReference>
<dbReference type="InterPro" id="IPR018522">
    <property type="entry name" value="TopoIIA_CS"/>
</dbReference>
<dbReference type="PANTHER" id="PTHR10169">
    <property type="entry name" value="DNA TOPOISOMERASE/GYRASE"/>
    <property type="match status" value="1"/>
</dbReference>
<dbReference type="InterPro" id="IPR013757">
    <property type="entry name" value="Topo_IIA_A_a_sf"/>
</dbReference>
<dbReference type="InterPro" id="IPR014721">
    <property type="entry name" value="Ribsml_uS5_D2-typ_fold_subgr"/>
</dbReference>
<dbReference type="InterPro" id="IPR034157">
    <property type="entry name" value="TOPRIM_TopoII"/>
</dbReference>
<name>A0A6C0L3T7_9ZZZZ</name>
<evidence type="ECO:0000259" key="15">
    <source>
        <dbReference type="PROSITE" id="PS52040"/>
    </source>
</evidence>
<dbReference type="InterPro" id="IPR031660">
    <property type="entry name" value="TOPRIM_C"/>
</dbReference>
<evidence type="ECO:0000256" key="1">
    <source>
        <dbReference type="ARBA" id="ARBA00000185"/>
    </source>
</evidence>
<dbReference type="Gene3D" id="3.40.50.670">
    <property type="match status" value="1"/>
</dbReference>
<dbReference type="PRINTS" id="PR01158">
    <property type="entry name" value="TOPISMRASEII"/>
</dbReference>
<dbReference type="FunFam" id="3.90.199.10:FF:000002">
    <property type="entry name" value="DNA topoisomerase 2"/>
    <property type="match status" value="1"/>
</dbReference>
<dbReference type="Gene3D" id="3.30.1360.40">
    <property type="match status" value="1"/>
</dbReference>
<dbReference type="Gene3D" id="1.10.268.10">
    <property type="entry name" value="Topoisomerase, domain 3"/>
    <property type="match status" value="1"/>
</dbReference>
<protein>
    <recommendedName>
        <fullName evidence="5">DNA topoisomerase (ATP-hydrolyzing)</fullName>
        <ecNumber evidence="5">5.6.2.2</ecNumber>
    </recommendedName>
</protein>
<dbReference type="PROSITE" id="PS50880">
    <property type="entry name" value="TOPRIM"/>
    <property type="match status" value="1"/>
</dbReference>
<evidence type="ECO:0000256" key="6">
    <source>
        <dbReference type="ARBA" id="ARBA00022723"/>
    </source>
</evidence>
<comment type="similarity">
    <text evidence="4">Belongs to the type II topoisomerase family.</text>
</comment>
<dbReference type="Pfam" id="PF00204">
    <property type="entry name" value="DNA_gyraseB"/>
    <property type="match status" value="1"/>
</dbReference>
<evidence type="ECO:0000256" key="8">
    <source>
        <dbReference type="ARBA" id="ARBA00022840"/>
    </source>
</evidence>
<keyword evidence="6" id="KW-0479">Metal-binding</keyword>
<dbReference type="AlphaFoldDB" id="A0A6C0L3T7"/>
<reference evidence="16" key="1">
    <citation type="journal article" date="2020" name="Nature">
        <title>Giant virus diversity and host interactions through global metagenomics.</title>
        <authorList>
            <person name="Schulz F."/>
            <person name="Roux S."/>
            <person name="Paez-Espino D."/>
            <person name="Jungbluth S."/>
            <person name="Walsh D.A."/>
            <person name="Denef V.J."/>
            <person name="McMahon K.D."/>
            <person name="Konstantinidis K.T."/>
            <person name="Eloe-Fadrosh E.A."/>
            <person name="Kyrpides N.C."/>
            <person name="Woyke T."/>
        </authorList>
    </citation>
    <scope>NUCLEOTIDE SEQUENCE</scope>
    <source>
        <strain evidence="16">GVMAG-S-ERX555907-94</strain>
    </source>
</reference>
<dbReference type="CDD" id="cd03365">
    <property type="entry name" value="TOPRIM_TopoIIA"/>
    <property type="match status" value="1"/>
</dbReference>
<dbReference type="InterPro" id="IPR050634">
    <property type="entry name" value="DNA_Topoisomerase_II"/>
</dbReference>
<dbReference type="GO" id="GO:0003918">
    <property type="term" value="F:DNA topoisomerase type II (double strand cut, ATP-hydrolyzing) activity"/>
    <property type="evidence" value="ECO:0007669"/>
    <property type="project" value="UniProtKB-EC"/>
</dbReference>
<dbReference type="FunFam" id="3.30.1490.30:FF:000001">
    <property type="entry name" value="DNA topoisomerase 2"/>
    <property type="match status" value="1"/>
</dbReference>
<dbReference type="GO" id="GO:0006265">
    <property type="term" value="P:DNA topological change"/>
    <property type="evidence" value="ECO:0007669"/>
    <property type="project" value="InterPro"/>
</dbReference>
<proteinExistence type="inferred from homology"/>
<dbReference type="InterPro" id="IPR013758">
    <property type="entry name" value="Topo_IIA_A/C_ab"/>
</dbReference>
<dbReference type="GO" id="GO:0005524">
    <property type="term" value="F:ATP binding"/>
    <property type="evidence" value="ECO:0007669"/>
    <property type="project" value="UniProtKB-KW"/>
</dbReference>
<evidence type="ECO:0000256" key="7">
    <source>
        <dbReference type="ARBA" id="ARBA00022741"/>
    </source>
</evidence>
<dbReference type="GO" id="GO:0000819">
    <property type="term" value="P:sister chromatid segregation"/>
    <property type="evidence" value="ECO:0007669"/>
    <property type="project" value="TreeGrafter"/>
</dbReference>
<dbReference type="SUPFAM" id="SSF56719">
    <property type="entry name" value="Type II DNA topoisomerase"/>
    <property type="match status" value="1"/>
</dbReference>
<evidence type="ECO:0000256" key="2">
    <source>
        <dbReference type="ARBA" id="ARBA00001913"/>
    </source>
</evidence>
<keyword evidence="8" id="KW-0067">ATP-binding</keyword>
<dbReference type="InterPro" id="IPR020568">
    <property type="entry name" value="Ribosomal_Su5_D2-typ_SF"/>
</dbReference>
<dbReference type="PROSITE" id="PS00177">
    <property type="entry name" value="TOPOISOMERASE_II"/>
    <property type="match status" value="1"/>
</dbReference>
<evidence type="ECO:0000256" key="11">
    <source>
        <dbReference type="ARBA" id="ARBA00023125"/>
    </source>
</evidence>
<evidence type="ECO:0000256" key="10">
    <source>
        <dbReference type="ARBA" id="ARBA00023029"/>
    </source>
</evidence>
<keyword evidence="13" id="KW-0175">Coiled coil</keyword>
<dbReference type="Pfam" id="PF00521">
    <property type="entry name" value="DNA_topoisoIV"/>
    <property type="match status" value="1"/>
</dbReference>
<evidence type="ECO:0000256" key="5">
    <source>
        <dbReference type="ARBA" id="ARBA00012895"/>
    </source>
</evidence>
<dbReference type="InterPro" id="IPR013759">
    <property type="entry name" value="Topo_IIA_B_C"/>
</dbReference>
<dbReference type="SUPFAM" id="SSF54211">
    <property type="entry name" value="Ribosomal protein S5 domain 2-like"/>
    <property type="match status" value="1"/>
</dbReference>
<feature type="domain" description="Topo IIA-type catalytic" evidence="15">
    <location>
        <begin position="668"/>
        <end position="1103"/>
    </location>
</feature>
<accession>A0A6C0L3T7</accession>
<organism evidence="16">
    <name type="scientific">viral metagenome</name>
    <dbReference type="NCBI Taxonomy" id="1070528"/>
    <lineage>
        <taxon>unclassified sequences</taxon>
        <taxon>metagenomes</taxon>
        <taxon>organismal metagenomes</taxon>
    </lineage>
</organism>
<dbReference type="GO" id="GO:0000712">
    <property type="term" value="P:resolution of meiotic recombination intermediates"/>
    <property type="evidence" value="ECO:0007669"/>
    <property type="project" value="TreeGrafter"/>
</dbReference>
<dbReference type="Gene3D" id="3.30.1490.30">
    <property type="match status" value="1"/>
</dbReference>
<dbReference type="GO" id="GO:0046872">
    <property type="term" value="F:metal ion binding"/>
    <property type="evidence" value="ECO:0007669"/>
    <property type="project" value="UniProtKB-KW"/>
</dbReference>
<dbReference type="Pfam" id="PF01751">
    <property type="entry name" value="Toprim"/>
    <property type="match status" value="1"/>
</dbReference>
<dbReference type="Gene3D" id="3.30.565.10">
    <property type="entry name" value="Histidine kinase-like ATPase, C-terminal domain"/>
    <property type="match status" value="1"/>
</dbReference>
<dbReference type="EMBL" id="MN741030">
    <property type="protein sequence ID" value="QHU23487.1"/>
    <property type="molecule type" value="Genomic_DNA"/>
</dbReference>
<dbReference type="GO" id="GO:0005634">
    <property type="term" value="C:nucleus"/>
    <property type="evidence" value="ECO:0007669"/>
    <property type="project" value="TreeGrafter"/>
</dbReference>
<dbReference type="EC" id="5.6.2.2" evidence="5"/>
<evidence type="ECO:0000256" key="3">
    <source>
        <dbReference type="ARBA" id="ARBA00001946"/>
    </source>
</evidence>
<evidence type="ECO:0000256" key="9">
    <source>
        <dbReference type="ARBA" id="ARBA00022842"/>
    </source>
</evidence>
<dbReference type="SMART" id="SM00433">
    <property type="entry name" value="TOP2c"/>
    <property type="match status" value="1"/>
</dbReference>
<comment type="cofactor">
    <cofactor evidence="3">
        <name>Mg(2+)</name>
        <dbReference type="ChEBI" id="CHEBI:18420"/>
    </cofactor>
</comment>
<dbReference type="FunFam" id="3.40.50.670:FF:000001">
    <property type="entry name" value="DNA topoisomerase 2"/>
    <property type="match status" value="1"/>
</dbReference>
<evidence type="ECO:0000259" key="14">
    <source>
        <dbReference type="PROSITE" id="PS50880"/>
    </source>
</evidence>
<evidence type="ECO:0000256" key="12">
    <source>
        <dbReference type="ARBA" id="ARBA00023235"/>
    </source>
</evidence>
<keyword evidence="11" id="KW-0238">DNA-binding</keyword>
<dbReference type="InterPro" id="IPR001241">
    <property type="entry name" value="Topo_IIA"/>
</dbReference>
<dbReference type="PROSITE" id="PS52040">
    <property type="entry name" value="TOPO_IIA"/>
    <property type="match status" value="1"/>
</dbReference>
<keyword evidence="10" id="KW-0799">Topoisomerase</keyword>
<dbReference type="CDD" id="cd03481">
    <property type="entry name" value="TopoIIA_Trans_ScTopoIIA"/>
    <property type="match status" value="1"/>
</dbReference>
<evidence type="ECO:0000256" key="4">
    <source>
        <dbReference type="ARBA" id="ARBA00011080"/>
    </source>
</evidence>